<proteinExistence type="predicted"/>
<sequence length="176" mass="19041">MLPQRLAHAVLLQMEAAGDSPDDRVQDTVARSRPVKQYADAVWPALDAARVVMDLLGDPAALAAAADGVLDDGEQALLRWDAPVRGPRTAPWTAADAVLVDEVADLLQRTTSLGHVVLDEAQDLSPMQPARRRTPVLDRFDDRAGRHRAGHHAVVDPLVGRVARPPRAARRARRGA</sequence>
<dbReference type="EMBL" id="BSUZ01000001">
    <property type="protein sequence ID" value="GMA86434.1"/>
    <property type="molecule type" value="Genomic_DNA"/>
</dbReference>
<evidence type="ECO:0008006" key="3">
    <source>
        <dbReference type="Google" id="ProtNLM"/>
    </source>
</evidence>
<accession>A0ABQ6JH27</accession>
<evidence type="ECO:0000313" key="1">
    <source>
        <dbReference type="EMBL" id="GMA86434.1"/>
    </source>
</evidence>
<name>A0ABQ6JH27_9ACTN</name>
<reference evidence="2" key="1">
    <citation type="journal article" date="2019" name="Int. J. Syst. Evol. Microbiol.">
        <title>The Global Catalogue of Microorganisms (GCM) 10K type strain sequencing project: providing services to taxonomists for standard genome sequencing and annotation.</title>
        <authorList>
            <consortium name="The Broad Institute Genomics Platform"/>
            <consortium name="The Broad Institute Genome Sequencing Center for Infectious Disease"/>
            <person name="Wu L."/>
            <person name="Ma J."/>
        </authorList>
    </citation>
    <scope>NUCLEOTIDE SEQUENCE [LARGE SCALE GENOMIC DNA]</scope>
    <source>
        <strain evidence="2">NBRC 108730</strain>
    </source>
</reference>
<dbReference type="Proteomes" id="UP001157017">
    <property type="component" value="Unassembled WGS sequence"/>
</dbReference>
<organism evidence="1 2">
    <name type="scientific">Angustibacter aerolatus</name>
    <dbReference type="NCBI Taxonomy" id="1162965"/>
    <lineage>
        <taxon>Bacteria</taxon>
        <taxon>Bacillati</taxon>
        <taxon>Actinomycetota</taxon>
        <taxon>Actinomycetes</taxon>
        <taxon>Kineosporiales</taxon>
        <taxon>Kineosporiaceae</taxon>
    </lineage>
</organism>
<gene>
    <name evidence="1" type="ORF">GCM10025868_16840</name>
</gene>
<comment type="caution">
    <text evidence="1">The sequence shown here is derived from an EMBL/GenBank/DDBJ whole genome shotgun (WGS) entry which is preliminary data.</text>
</comment>
<evidence type="ECO:0000313" key="2">
    <source>
        <dbReference type="Proteomes" id="UP001157017"/>
    </source>
</evidence>
<keyword evidence="2" id="KW-1185">Reference proteome</keyword>
<protein>
    <recommendedName>
        <fullName evidence="3">DNA helicase</fullName>
    </recommendedName>
</protein>